<evidence type="ECO:0000259" key="1">
    <source>
        <dbReference type="PROSITE" id="PS51736"/>
    </source>
</evidence>
<dbReference type="InterPro" id="IPR050639">
    <property type="entry name" value="SSR_resolvase"/>
</dbReference>
<proteinExistence type="predicted"/>
<keyword evidence="4" id="KW-1185">Reference proteome</keyword>
<dbReference type="InterPro" id="IPR011109">
    <property type="entry name" value="DNA_bind_recombinase_dom"/>
</dbReference>
<dbReference type="Gene3D" id="3.40.50.1390">
    <property type="entry name" value="Resolvase, N-terminal catalytic domain"/>
    <property type="match status" value="1"/>
</dbReference>
<dbReference type="InterPro" id="IPR038109">
    <property type="entry name" value="DNA_bind_recomb_sf"/>
</dbReference>
<dbReference type="PROSITE" id="PS51737">
    <property type="entry name" value="RECOMBINASE_DNA_BIND"/>
    <property type="match status" value="1"/>
</dbReference>
<dbReference type="Gene3D" id="3.90.1750.20">
    <property type="entry name" value="Putative Large Serine Recombinase, Chain B, Domain 2"/>
    <property type="match status" value="1"/>
</dbReference>
<dbReference type="InterPro" id="IPR036162">
    <property type="entry name" value="Resolvase-like_N_sf"/>
</dbReference>
<accession>A0ABU7TL91</accession>
<comment type="caution">
    <text evidence="3">The sequence shown here is derived from an EMBL/GenBank/DDBJ whole genome shotgun (WGS) entry which is preliminary data.</text>
</comment>
<sequence length="687" mass="78187">MTSHQNVAAAERDAATLPETWMTHFRGRGTLRAVPNDIAVIYARYSTDKQTETSVERQAEICAEYIQRTGRTMLKIYADRAQSGNSYDGRVDLDAMLEGARKGEFGVLVIENVDRLARNLAILSVVFKELESLGIEIHQPGRGKLGLTDIAFQGLMGDEGRRVLVERTSYAKLQMARKGLVPHMCYGYAKVPGQPGHRTIVKDQSETIKLIYQMRLDGLDPMQIAHSLNSRPVVDRTWTNTGIADLLANPLYYGVLAFNRKTLQKNKDGGYSVRMRPREEWILTPVPHLRIVEQDVWEAAQAIRDAARRPGDIKRSPGRPRGGKYLLSGKVKCPDCGGNMVIGPMKRFFTFRCGNRFSKGTCQNPDYVRVDELEGVVIRQLAEKVLDPRCTEAYVAAYNETREAARRDHTKQRSDLESELVRLFAELDEVWDKRKTPGFNATYLDWKQGELNKQVDRVQRQLQSLPSQPRPIGLDHERMTMLREAVAGMETVLPFRATDEAGQRVAAAFRGLIERVVVRRTGFAEFTSEIHLTIMPLLEGIDHVPREVSDKMILRAEYRRKGTRYDLTDRVGIDLARMERGEFALRDHEWQAVRALVPENVLKGDKRLGPWSLKLLIEAKIFLWSTGAPSRSLPNRYGPFYLVRYRLEKLKTLGYWRDIALTLITLEPDRYAVLFAEATREPSAARS</sequence>
<dbReference type="RefSeq" id="WP_331301413.1">
    <property type="nucleotide sequence ID" value="NZ_MLCA01000001.1"/>
</dbReference>
<evidence type="ECO:0008006" key="5">
    <source>
        <dbReference type="Google" id="ProtNLM"/>
    </source>
</evidence>
<gene>
    <name evidence="3" type="ORF">MOTC310_07990</name>
</gene>
<feature type="domain" description="Recombinase" evidence="2">
    <location>
        <begin position="185"/>
        <end position="310"/>
    </location>
</feature>
<evidence type="ECO:0000313" key="4">
    <source>
        <dbReference type="Proteomes" id="UP001355206"/>
    </source>
</evidence>
<dbReference type="PROSITE" id="PS51736">
    <property type="entry name" value="RECOMBINASES_3"/>
    <property type="match status" value="1"/>
</dbReference>
<evidence type="ECO:0000313" key="3">
    <source>
        <dbReference type="EMBL" id="MEE7490423.1"/>
    </source>
</evidence>
<dbReference type="SUPFAM" id="SSF53041">
    <property type="entry name" value="Resolvase-like"/>
    <property type="match status" value="1"/>
</dbReference>
<organism evidence="3 4">
    <name type="scientific">Methylobacterium oryzae</name>
    <dbReference type="NCBI Taxonomy" id="334852"/>
    <lineage>
        <taxon>Bacteria</taxon>
        <taxon>Pseudomonadati</taxon>
        <taxon>Pseudomonadota</taxon>
        <taxon>Alphaproteobacteria</taxon>
        <taxon>Hyphomicrobiales</taxon>
        <taxon>Methylobacteriaceae</taxon>
        <taxon>Methylobacterium</taxon>
    </lineage>
</organism>
<protein>
    <recommendedName>
        <fullName evidence="5">Recombinase family protein</fullName>
    </recommendedName>
</protein>
<dbReference type="InterPro" id="IPR006119">
    <property type="entry name" value="Resolv_N"/>
</dbReference>
<name>A0ABU7TL91_9HYPH</name>
<dbReference type="PANTHER" id="PTHR30461">
    <property type="entry name" value="DNA-INVERTASE FROM LAMBDOID PROPHAGE"/>
    <property type="match status" value="1"/>
</dbReference>
<dbReference type="EMBL" id="MLCA01000001">
    <property type="protein sequence ID" value="MEE7490423.1"/>
    <property type="molecule type" value="Genomic_DNA"/>
</dbReference>
<dbReference type="Pfam" id="PF13408">
    <property type="entry name" value="Zn_ribbon_recom"/>
    <property type="match status" value="1"/>
</dbReference>
<reference evidence="3 4" key="1">
    <citation type="journal article" date="2012" name="Genet. Mol. Biol.">
        <title>Analysis of 16S rRNA and mxaF genes revealing insights into Methylobacterium niche-specific plant association.</title>
        <authorList>
            <person name="Dourado M.N."/>
            <person name="Andreote F.D."/>
            <person name="Dini-Andreote F."/>
            <person name="Conti R."/>
            <person name="Araujo J.M."/>
            <person name="Araujo W.L."/>
        </authorList>
    </citation>
    <scope>NUCLEOTIDE SEQUENCE [LARGE SCALE GENOMIC DNA]</scope>
    <source>
        <strain evidence="3 4">TC3-10</strain>
    </source>
</reference>
<dbReference type="Pfam" id="PF07508">
    <property type="entry name" value="Recombinase"/>
    <property type="match status" value="1"/>
</dbReference>
<dbReference type="InterPro" id="IPR025827">
    <property type="entry name" value="Zn_ribbon_recom_dom"/>
</dbReference>
<dbReference type="Pfam" id="PF00239">
    <property type="entry name" value="Resolvase"/>
    <property type="match status" value="1"/>
</dbReference>
<dbReference type="CDD" id="cd00338">
    <property type="entry name" value="Ser_Recombinase"/>
    <property type="match status" value="1"/>
</dbReference>
<dbReference type="Proteomes" id="UP001355206">
    <property type="component" value="Unassembled WGS sequence"/>
</dbReference>
<dbReference type="SMART" id="SM00857">
    <property type="entry name" value="Resolvase"/>
    <property type="match status" value="1"/>
</dbReference>
<feature type="domain" description="Resolvase/invertase-type recombinase catalytic" evidence="1">
    <location>
        <begin position="38"/>
        <end position="195"/>
    </location>
</feature>
<dbReference type="PANTHER" id="PTHR30461:SF23">
    <property type="entry name" value="DNA RECOMBINASE-RELATED"/>
    <property type="match status" value="1"/>
</dbReference>
<evidence type="ECO:0000259" key="2">
    <source>
        <dbReference type="PROSITE" id="PS51737"/>
    </source>
</evidence>